<dbReference type="InterPro" id="IPR016187">
    <property type="entry name" value="CTDL_fold"/>
</dbReference>
<dbReference type="AlphaFoldDB" id="A0A9Q1HJL6"/>
<evidence type="ECO:0000313" key="2">
    <source>
        <dbReference type="Proteomes" id="UP001152320"/>
    </source>
</evidence>
<evidence type="ECO:0000313" key="1">
    <source>
        <dbReference type="EMBL" id="KAJ8047491.1"/>
    </source>
</evidence>
<name>A0A9Q1HJL6_HOLLE</name>
<dbReference type="Proteomes" id="UP001152320">
    <property type="component" value="Chromosome 2"/>
</dbReference>
<comment type="caution">
    <text evidence="1">The sequence shown here is derived from an EMBL/GenBank/DDBJ whole genome shotgun (WGS) entry which is preliminary data.</text>
</comment>
<dbReference type="CDD" id="cd00037">
    <property type="entry name" value="CLECT"/>
    <property type="match status" value="1"/>
</dbReference>
<dbReference type="OrthoDB" id="418245at2759"/>
<reference evidence="1" key="1">
    <citation type="submission" date="2021-10" db="EMBL/GenBank/DDBJ databases">
        <title>Tropical sea cucumber genome reveals ecological adaptation and Cuvierian tubules defense mechanism.</title>
        <authorList>
            <person name="Chen T."/>
        </authorList>
    </citation>
    <scope>NUCLEOTIDE SEQUENCE</scope>
    <source>
        <strain evidence="1">Nanhai2018</strain>
        <tissue evidence="1">Muscle</tissue>
    </source>
</reference>
<accession>A0A9Q1HJL6</accession>
<sequence length="111" mass="12558">MSLGHTCVKLFYEFKLTFDEAENACNAFRVNDCDGTVLSAGHLVSIQSQEQQDVLVELVKRTLSAEQLSPITQGSSGNVYTVFHESHQFVVNLRYRYLHQVLRVIVDDVPL</sequence>
<keyword evidence="2" id="KW-1185">Reference proteome</keyword>
<organism evidence="1 2">
    <name type="scientific">Holothuria leucospilota</name>
    <name type="common">Black long sea cucumber</name>
    <name type="synonym">Mertensiothuria leucospilota</name>
    <dbReference type="NCBI Taxonomy" id="206669"/>
    <lineage>
        <taxon>Eukaryota</taxon>
        <taxon>Metazoa</taxon>
        <taxon>Echinodermata</taxon>
        <taxon>Eleutherozoa</taxon>
        <taxon>Echinozoa</taxon>
        <taxon>Holothuroidea</taxon>
        <taxon>Aspidochirotacea</taxon>
        <taxon>Aspidochirotida</taxon>
        <taxon>Holothuriidae</taxon>
        <taxon>Holothuria</taxon>
    </lineage>
</organism>
<dbReference type="InterPro" id="IPR016186">
    <property type="entry name" value="C-type_lectin-like/link_sf"/>
</dbReference>
<dbReference type="Gene3D" id="3.10.100.10">
    <property type="entry name" value="Mannose-Binding Protein A, subunit A"/>
    <property type="match status" value="1"/>
</dbReference>
<dbReference type="SUPFAM" id="SSF56436">
    <property type="entry name" value="C-type lectin-like"/>
    <property type="match status" value="1"/>
</dbReference>
<proteinExistence type="predicted"/>
<protein>
    <submittedName>
        <fullName evidence="1">Uncharacterized protein</fullName>
    </submittedName>
</protein>
<dbReference type="EMBL" id="JAIZAY010000002">
    <property type="protein sequence ID" value="KAJ8047491.1"/>
    <property type="molecule type" value="Genomic_DNA"/>
</dbReference>
<gene>
    <name evidence="1" type="ORF">HOLleu_06504</name>
</gene>